<evidence type="ECO:0000256" key="3">
    <source>
        <dbReference type="ARBA" id="ARBA00023237"/>
    </source>
</evidence>
<keyword evidence="3" id="KW-0998">Cell outer membrane</keyword>
<dbReference type="Gene3D" id="2.120.10.30">
    <property type="entry name" value="TolB, C-terminal domain"/>
    <property type="match status" value="1"/>
</dbReference>
<keyword evidence="6" id="KW-0732">Signal</keyword>
<evidence type="ECO:0000256" key="4">
    <source>
        <dbReference type="PROSITE-ProRule" id="PRU00339"/>
    </source>
</evidence>
<feature type="signal peptide" evidence="6">
    <location>
        <begin position="1"/>
        <end position="24"/>
    </location>
</feature>
<dbReference type="RefSeq" id="WP_408074590.1">
    <property type="nucleotide sequence ID" value="NZ_JBELQB010000006.1"/>
</dbReference>
<reference evidence="8 9" key="1">
    <citation type="submission" date="2024-06" db="EMBL/GenBank/DDBJ databases">
        <authorList>
            <person name="Kaempfer P."/>
            <person name="Viver T."/>
        </authorList>
    </citation>
    <scope>NUCLEOTIDE SEQUENCE [LARGE SCALE GENOMIC DNA]</scope>
    <source>
        <strain evidence="8 9">ST-75</strain>
    </source>
</reference>
<dbReference type="CDD" id="cd07185">
    <property type="entry name" value="OmpA_C-like"/>
    <property type="match status" value="1"/>
</dbReference>
<dbReference type="PROSITE" id="PS50005">
    <property type="entry name" value="TPR"/>
    <property type="match status" value="1"/>
</dbReference>
<evidence type="ECO:0000256" key="2">
    <source>
        <dbReference type="ARBA" id="ARBA00023136"/>
    </source>
</evidence>
<sequence length="625" mass="71004">KRPRKMKNLYISLSFMLAAQFAMAQNKDTEKADKLFNRFEYIDAADEYMKLTNKKDPYVYRQLAESYYNMFNSKEAIKWYEKAVKSKQDSEIYYHYAQMLKAEGKYEEANAQMLTFAKMAPKDQRAIIFMKDPDYLPKLKSQTKLFDEQYLNISDKKYTDFGAVLNDDKSFYFTSTRNTVRRKYGRNEEPYLDLYVATYQGDGKFSSPEPVTEINSKWHDGPATITADGNTMYFASESFKEGKFEKDNGQQTGLLYIFKATKVNGKWGNVEALPLNDKRWSSANPSVSADGKTLYFSSNRTGSMGETDIWKVDIKGLNSYGKPENLGPKVNTEGRESFPYITSDNKLFFSSEGRKGFGGYDVYMIDLNGDGEAINLGYPINTPKDDFSFTYNASQNVGFFASNRLGTDNLYMATPICGVEVIVTVRDKKTGKIIPAGKVAILDDRNNVIETRTADANGKVTYSVDCDTDYTVQASIEGYKTDNFPAEKKHGGEVVVMADLEPLDDLIVGDRVVLNSIYFEYDKSNITPQAAFELNKLVDVMKSYPEMVIEAQAHTDSRGSDEYNMKLSEQRAKSVMQYVVSQGISRERITGKGYGETMPKVKCGDNCTEEEHAKNRRNEFVIIKR</sequence>
<dbReference type="InterPro" id="IPR011990">
    <property type="entry name" value="TPR-like_helical_dom_sf"/>
</dbReference>
<feature type="repeat" description="TPR" evidence="4">
    <location>
        <begin position="57"/>
        <end position="90"/>
    </location>
</feature>
<dbReference type="SUPFAM" id="SSF48452">
    <property type="entry name" value="TPR-like"/>
    <property type="match status" value="1"/>
</dbReference>
<dbReference type="Gene3D" id="3.30.1330.60">
    <property type="entry name" value="OmpA-like domain"/>
    <property type="match status" value="1"/>
</dbReference>
<organism evidence="8 9">
    <name type="scientific">Flavobacterium rhizophilum</name>
    <dbReference type="NCBI Taxonomy" id="3163296"/>
    <lineage>
        <taxon>Bacteria</taxon>
        <taxon>Pseudomonadati</taxon>
        <taxon>Bacteroidota</taxon>
        <taxon>Flavobacteriia</taxon>
        <taxon>Flavobacteriales</taxon>
        <taxon>Flavobacteriaceae</taxon>
        <taxon>Flavobacterium</taxon>
    </lineage>
</organism>
<feature type="non-terminal residue" evidence="8">
    <location>
        <position position="1"/>
    </location>
</feature>
<dbReference type="InterPro" id="IPR006664">
    <property type="entry name" value="OMP_bac"/>
</dbReference>
<accession>A0ABW8YE69</accession>
<dbReference type="InterPro" id="IPR011042">
    <property type="entry name" value="6-blade_b-propeller_TolB-like"/>
</dbReference>
<dbReference type="InterPro" id="IPR006665">
    <property type="entry name" value="OmpA-like"/>
</dbReference>
<comment type="caution">
    <text evidence="8">The sequence shown here is derived from an EMBL/GenBank/DDBJ whole genome shotgun (WGS) entry which is preliminary data.</text>
</comment>
<dbReference type="Pfam" id="PF07676">
    <property type="entry name" value="PD40"/>
    <property type="match status" value="2"/>
</dbReference>
<dbReference type="PANTHER" id="PTHR30329">
    <property type="entry name" value="STATOR ELEMENT OF FLAGELLAR MOTOR COMPLEX"/>
    <property type="match status" value="1"/>
</dbReference>
<dbReference type="Gene3D" id="1.25.40.10">
    <property type="entry name" value="Tetratricopeptide repeat domain"/>
    <property type="match status" value="1"/>
</dbReference>
<gene>
    <name evidence="8" type="ORF">ABS768_08760</name>
</gene>
<keyword evidence="9" id="KW-1185">Reference proteome</keyword>
<keyword evidence="4" id="KW-0802">TPR repeat</keyword>
<dbReference type="SUPFAM" id="SSF82171">
    <property type="entry name" value="DPP6 N-terminal domain-like"/>
    <property type="match status" value="1"/>
</dbReference>
<dbReference type="SUPFAM" id="SSF103088">
    <property type="entry name" value="OmpA-like"/>
    <property type="match status" value="1"/>
</dbReference>
<dbReference type="PANTHER" id="PTHR30329:SF21">
    <property type="entry name" value="LIPOPROTEIN YIAD-RELATED"/>
    <property type="match status" value="1"/>
</dbReference>
<name>A0ABW8YE69_9FLAO</name>
<feature type="chain" id="PRO_5046442104" evidence="6">
    <location>
        <begin position="25"/>
        <end position="625"/>
    </location>
</feature>
<dbReference type="InterPro" id="IPR019734">
    <property type="entry name" value="TPR_rpt"/>
</dbReference>
<dbReference type="EMBL" id="JBELQB010000006">
    <property type="protein sequence ID" value="MFL9837586.1"/>
    <property type="molecule type" value="Genomic_DNA"/>
</dbReference>
<dbReference type="Proteomes" id="UP001629059">
    <property type="component" value="Unassembled WGS sequence"/>
</dbReference>
<dbReference type="InterPro" id="IPR036737">
    <property type="entry name" value="OmpA-like_sf"/>
</dbReference>
<evidence type="ECO:0000256" key="1">
    <source>
        <dbReference type="ARBA" id="ARBA00004442"/>
    </source>
</evidence>
<comment type="subcellular location">
    <subcellularLocation>
        <location evidence="1">Cell outer membrane</location>
    </subcellularLocation>
</comment>
<dbReference type="PROSITE" id="PS51123">
    <property type="entry name" value="OMPA_2"/>
    <property type="match status" value="1"/>
</dbReference>
<dbReference type="Pfam" id="PF00691">
    <property type="entry name" value="OmpA"/>
    <property type="match status" value="1"/>
</dbReference>
<evidence type="ECO:0000256" key="6">
    <source>
        <dbReference type="SAM" id="SignalP"/>
    </source>
</evidence>
<evidence type="ECO:0000256" key="5">
    <source>
        <dbReference type="PROSITE-ProRule" id="PRU00473"/>
    </source>
</evidence>
<dbReference type="InterPro" id="IPR011659">
    <property type="entry name" value="WD40"/>
</dbReference>
<evidence type="ECO:0000259" key="7">
    <source>
        <dbReference type="PROSITE" id="PS51123"/>
    </source>
</evidence>
<dbReference type="InterPro" id="IPR050330">
    <property type="entry name" value="Bact_OuterMem_StrucFunc"/>
</dbReference>
<proteinExistence type="predicted"/>
<dbReference type="PRINTS" id="PR01021">
    <property type="entry name" value="OMPADOMAIN"/>
</dbReference>
<evidence type="ECO:0000313" key="9">
    <source>
        <dbReference type="Proteomes" id="UP001629059"/>
    </source>
</evidence>
<evidence type="ECO:0000313" key="8">
    <source>
        <dbReference type="EMBL" id="MFL9837586.1"/>
    </source>
</evidence>
<feature type="domain" description="OmpA-like" evidence="7">
    <location>
        <begin position="508"/>
        <end position="625"/>
    </location>
</feature>
<protein>
    <submittedName>
        <fullName evidence="8">OmpA family protein</fullName>
    </submittedName>
</protein>
<keyword evidence="2 5" id="KW-0472">Membrane</keyword>